<evidence type="ECO:0000313" key="3">
    <source>
        <dbReference type="EMBL" id="MEZ0491761.1"/>
    </source>
</evidence>
<feature type="compositionally biased region" description="Pro residues" evidence="1">
    <location>
        <begin position="41"/>
        <end position="53"/>
    </location>
</feature>
<feature type="transmembrane region" description="Helical" evidence="2">
    <location>
        <begin position="62"/>
        <end position="81"/>
    </location>
</feature>
<evidence type="ECO:0000256" key="1">
    <source>
        <dbReference type="SAM" id="MobiDB-lite"/>
    </source>
</evidence>
<feature type="transmembrane region" description="Helical" evidence="2">
    <location>
        <begin position="87"/>
        <end position="108"/>
    </location>
</feature>
<keyword evidence="2" id="KW-0812">Transmembrane</keyword>
<dbReference type="Proteomes" id="UP001566476">
    <property type="component" value="Unassembled WGS sequence"/>
</dbReference>
<keyword evidence="2" id="KW-0472">Membrane</keyword>
<protein>
    <submittedName>
        <fullName evidence="3">Uncharacterized protein</fullName>
    </submittedName>
</protein>
<evidence type="ECO:0000256" key="2">
    <source>
        <dbReference type="SAM" id="Phobius"/>
    </source>
</evidence>
<proteinExistence type="predicted"/>
<sequence>MDGSTVHGDVHQGDDNRRYKVRIDRRTINRINAPVRIDVPQPVPAGPPPPPRPAENTSDDDAMGRVVVFALVGLLCVVGYIRYRDAVITVAMSAQLFAFSAAAMALLVARVRSVVYSTGVTTQLLLDLVMGAVALLGLRWLADPPFAGSVDVQAVFSGGQSLGAAQLFEQFGSTAVFFILYQLGGLLFSCLAMAFVVLHAIKVYLAAGAAVRAANDPSYVPGSFRRWMLRTGGTPSGCWSAAIFASLVGAVLVSGLGYELMEQLQSIGERWLPSTAPGA</sequence>
<evidence type="ECO:0000313" key="4">
    <source>
        <dbReference type="Proteomes" id="UP001566476"/>
    </source>
</evidence>
<reference evidence="3 4" key="1">
    <citation type="submission" date="2024-07" db="EMBL/GenBank/DDBJ databases">
        <authorList>
            <person name="Thanompreechachai J."/>
            <person name="Duangmal K."/>
        </authorList>
    </citation>
    <scope>NUCLEOTIDE SEQUENCE [LARGE SCALE GENOMIC DNA]</scope>
    <source>
        <strain evidence="3 4">TBRC 1896</strain>
    </source>
</reference>
<dbReference type="EMBL" id="JBGGTQ010000002">
    <property type="protein sequence ID" value="MEZ0491761.1"/>
    <property type="molecule type" value="Genomic_DNA"/>
</dbReference>
<organism evidence="3 4">
    <name type="scientific">Kineococcus mangrovi</name>
    <dbReference type="NCBI Taxonomy" id="1660183"/>
    <lineage>
        <taxon>Bacteria</taxon>
        <taxon>Bacillati</taxon>
        <taxon>Actinomycetota</taxon>
        <taxon>Actinomycetes</taxon>
        <taxon>Kineosporiales</taxon>
        <taxon>Kineosporiaceae</taxon>
        <taxon>Kineococcus</taxon>
    </lineage>
</organism>
<feature type="transmembrane region" description="Helical" evidence="2">
    <location>
        <begin position="236"/>
        <end position="258"/>
    </location>
</feature>
<comment type="caution">
    <text evidence="3">The sequence shown here is derived from an EMBL/GenBank/DDBJ whole genome shotgun (WGS) entry which is preliminary data.</text>
</comment>
<feature type="transmembrane region" description="Helical" evidence="2">
    <location>
        <begin position="120"/>
        <end position="142"/>
    </location>
</feature>
<accession>A0ABV4HZB9</accession>
<gene>
    <name evidence="3" type="ORF">AB2L28_05865</name>
</gene>
<dbReference type="RefSeq" id="WP_370717789.1">
    <property type="nucleotide sequence ID" value="NZ_JBGGTQ010000002.1"/>
</dbReference>
<keyword evidence="4" id="KW-1185">Reference proteome</keyword>
<keyword evidence="2" id="KW-1133">Transmembrane helix</keyword>
<name>A0ABV4HZB9_9ACTN</name>
<feature type="transmembrane region" description="Helical" evidence="2">
    <location>
        <begin position="175"/>
        <end position="198"/>
    </location>
</feature>
<feature type="region of interest" description="Disordered" evidence="1">
    <location>
        <begin position="38"/>
        <end position="59"/>
    </location>
</feature>